<dbReference type="PROSITE" id="PS50851">
    <property type="entry name" value="CHEW"/>
    <property type="match status" value="2"/>
</dbReference>
<name>A0ABX5XQD3_9BACT</name>
<feature type="compositionally biased region" description="Basic and acidic residues" evidence="7">
    <location>
        <begin position="234"/>
        <end position="244"/>
    </location>
</feature>
<comment type="catalytic activity">
    <reaction evidence="1">
        <text>ATP + protein L-histidine = ADP + protein N-phospho-L-histidine.</text>
        <dbReference type="EC" id="2.7.13.3"/>
    </reaction>
</comment>
<dbReference type="SMART" id="SM00387">
    <property type="entry name" value="HATPase_c"/>
    <property type="match status" value="1"/>
</dbReference>
<dbReference type="PANTHER" id="PTHR43395:SF1">
    <property type="entry name" value="CHEMOTAXIS PROTEIN CHEA"/>
    <property type="match status" value="1"/>
</dbReference>
<dbReference type="Gene3D" id="2.30.30.40">
    <property type="entry name" value="SH3 Domains"/>
    <property type="match status" value="1"/>
</dbReference>
<dbReference type="PANTHER" id="PTHR43395">
    <property type="entry name" value="SENSOR HISTIDINE KINASE CHEA"/>
    <property type="match status" value="1"/>
</dbReference>
<keyword evidence="3 6" id="KW-0597">Phosphoprotein</keyword>
<dbReference type="Pfam" id="PF01584">
    <property type="entry name" value="CheW"/>
    <property type="match status" value="2"/>
</dbReference>
<evidence type="ECO:0000256" key="4">
    <source>
        <dbReference type="ARBA" id="ARBA00022679"/>
    </source>
</evidence>
<feature type="domain" description="CheW-like" evidence="9">
    <location>
        <begin position="507"/>
        <end position="648"/>
    </location>
</feature>
<evidence type="ECO:0000256" key="3">
    <source>
        <dbReference type="ARBA" id="ARBA00022553"/>
    </source>
</evidence>
<dbReference type="EMBL" id="CP036432">
    <property type="protein sequence ID" value="QDV83570.1"/>
    <property type="molecule type" value="Genomic_DNA"/>
</dbReference>
<feature type="compositionally biased region" description="Low complexity" evidence="7">
    <location>
        <begin position="127"/>
        <end position="158"/>
    </location>
</feature>
<gene>
    <name evidence="11" type="primary">cheA</name>
    <name evidence="11" type="ORF">TBK1r_25120</name>
</gene>
<dbReference type="SUPFAM" id="SSF47384">
    <property type="entry name" value="Homodimeric domain of signal transducing histidine kinase"/>
    <property type="match status" value="1"/>
</dbReference>
<dbReference type="SMART" id="SM00260">
    <property type="entry name" value="CheW"/>
    <property type="match status" value="1"/>
</dbReference>
<feature type="compositionally biased region" description="Polar residues" evidence="7">
    <location>
        <begin position="177"/>
        <end position="189"/>
    </location>
</feature>
<dbReference type="Gene3D" id="3.30.565.10">
    <property type="entry name" value="Histidine kinase-like ATPase, C-terminal domain"/>
    <property type="match status" value="1"/>
</dbReference>
<feature type="domain" description="HPt" evidence="10">
    <location>
        <begin position="1"/>
        <end position="104"/>
    </location>
</feature>
<dbReference type="InterPro" id="IPR005467">
    <property type="entry name" value="His_kinase_dom"/>
</dbReference>
<dbReference type="SUPFAM" id="SSF50341">
    <property type="entry name" value="CheW-like"/>
    <property type="match status" value="2"/>
</dbReference>
<dbReference type="PROSITE" id="PS50894">
    <property type="entry name" value="HPT"/>
    <property type="match status" value="1"/>
</dbReference>
<dbReference type="Gene3D" id="1.20.120.160">
    <property type="entry name" value="HPT domain"/>
    <property type="match status" value="1"/>
</dbReference>
<dbReference type="InterPro" id="IPR037006">
    <property type="entry name" value="CheA-like_homodim_sf"/>
</dbReference>
<organism evidence="11 12">
    <name type="scientific">Stieleria magnilauensis</name>
    <dbReference type="NCBI Taxonomy" id="2527963"/>
    <lineage>
        <taxon>Bacteria</taxon>
        <taxon>Pseudomonadati</taxon>
        <taxon>Planctomycetota</taxon>
        <taxon>Planctomycetia</taxon>
        <taxon>Pirellulales</taxon>
        <taxon>Pirellulaceae</taxon>
        <taxon>Stieleria</taxon>
    </lineage>
</organism>
<dbReference type="InterPro" id="IPR036097">
    <property type="entry name" value="HisK_dim/P_sf"/>
</dbReference>
<dbReference type="Pfam" id="PF02895">
    <property type="entry name" value="H-kinase_dim"/>
    <property type="match status" value="1"/>
</dbReference>
<feature type="region of interest" description="Disordered" evidence="7">
    <location>
        <begin position="173"/>
        <end position="250"/>
    </location>
</feature>
<evidence type="ECO:0000259" key="8">
    <source>
        <dbReference type="PROSITE" id="PS50109"/>
    </source>
</evidence>
<dbReference type="Gene3D" id="1.10.287.560">
    <property type="entry name" value="Histidine kinase CheA-like, homodimeric domain"/>
    <property type="match status" value="1"/>
</dbReference>
<evidence type="ECO:0000259" key="9">
    <source>
        <dbReference type="PROSITE" id="PS50851"/>
    </source>
</evidence>
<evidence type="ECO:0000259" key="10">
    <source>
        <dbReference type="PROSITE" id="PS50894"/>
    </source>
</evidence>
<dbReference type="GO" id="GO:0004673">
    <property type="term" value="F:protein histidine kinase activity"/>
    <property type="evidence" value="ECO:0007669"/>
    <property type="project" value="UniProtKB-EC"/>
</dbReference>
<dbReference type="InterPro" id="IPR008207">
    <property type="entry name" value="Sig_transdc_His_kin_Hpt_dom"/>
</dbReference>
<keyword evidence="4 11" id="KW-0808">Transferase</keyword>
<evidence type="ECO:0000256" key="7">
    <source>
        <dbReference type="SAM" id="MobiDB-lite"/>
    </source>
</evidence>
<dbReference type="EC" id="2.7.13.3" evidence="2"/>
<dbReference type="InterPro" id="IPR036890">
    <property type="entry name" value="HATPase_C_sf"/>
</dbReference>
<reference evidence="11 12" key="1">
    <citation type="submission" date="2019-02" db="EMBL/GenBank/DDBJ databases">
        <title>Deep-cultivation of Planctomycetes and their phenomic and genomic characterization uncovers novel biology.</title>
        <authorList>
            <person name="Wiegand S."/>
            <person name="Jogler M."/>
            <person name="Boedeker C."/>
            <person name="Pinto D."/>
            <person name="Vollmers J."/>
            <person name="Rivas-Marin E."/>
            <person name="Kohn T."/>
            <person name="Peeters S.H."/>
            <person name="Heuer A."/>
            <person name="Rast P."/>
            <person name="Oberbeckmann S."/>
            <person name="Bunk B."/>
            <person name="Jeske O."/>
            <person name="Meyerdierks A."/>
            <person name="Storesund J.E."/>
            <person name="Kallscheuer N."/>
            <person name="Luecker S."/>
            <person name="Lage O.M."/>
            <person name="Pohl T."/>
            <person name="Merkel B.J."/>
            <person name="Hornburger P."/>
            <person name="Mueller R.-W."/>
            <person name="Bruemmer F."/>
            <person name="Labrenz M."/>
            <person name="Spormann A.M."/>
            <person name="Op den Camp H."/>
            <person name="Overmann J."/>
            <person name="Amann R."/>
            <person name="Jetten M.S.M."/>
            <person name="Mascher T."/>
            <person name="Medema M.H."/>
            <person name="Devos D.P."/>
            <person name="Kaster A.-K."/>
            <person name="Ovreas L."/>
            <person name="Rohde M."/>
            <person name="Galperin M.Y."/>
            <person name="Jogler C."/>
        </authorList>
    </citation>
    <scope>NUCLEOTIDE SEQUENCE [LARGE SCALE GENOMIC DNA]</scope>
    <source>
        <strain evidence="11 12">TBK1r</strain>
    </source>
</reference>
<feature type="region of interest" description="Disordered" evidence="7">
    <location>
        <begin position="126"/>
        <end position="160"/>
    </location>
</feature>
<dbReference type="InterPro" id="IPR036061">
    <property type="entry name" value="CheW-like_dom_sf"/>
</dbReference>
<dbReference type="InterPro" id="IPR036641">
    <property type="entry name" value="HPT_dom_sf"/>
</dbReference>
<dbReference type="PROSITE" id="PS50109">
    <property type="entry name" value="HIS_KIN"/>
    <property type="match status" value="1"/>
</dbReference>
<feature type="modified residue" description="Phosphohistidine" evidence="6">
    <location>
        <position position="47"/>
    </location>
</feature>
<dbReference type="InterPro" id="IPR051315">
    <property type="entry name" value="Bact_Chemotaxis_CheA"/>
</dbReference>
<dbReference type="InterPro" id="IPR004358">
    <property type="entry name" value="Sig_transdc_His_kin-like_C"/>
</dbReference>
<dbReference type="SMART" id="SM01231">
    <property type="entry name" value="H-kinase_dim"/>
    <property type="match status" value="1"/>
</dbReference>
<dbReference type="CDD" id="cd16916">
    <property type="entry name" value="HATPase_CheA-like"/>
    <property type="match status" value="1"/>
</dbReference>
<keyword evidence="12" id="KW-1185">Reference proteome</keyword>
<dbReference type="SMART" id="SM00073">
    <property type="entry name" value="HPT"/>
    <property type="match status" value="1"/>
</dbReference>
<dbReference type="CDD" id="cd00731">
    <property type="entry name" value="CheA_reg"/>
    <property type="match status" value="1"/>
</dbReference>
<evidence type="ECO:0000256" key="1">
    <source>
        <dbReference type="ARBA" id="ARBA00000085"/>
    </source>
</evidence>
<dbReference type="Proteomes" id="UP000318081">
    <property type="component" value="Chromosome"/>
</dbReference>
<dbReference type="SUPFAM" id="SSF55874">
    <property type="entry name" value="ATPase domain of HSP90 chaperone/DNA topoisomerase II/histidine kinase"/>
    <property type="match status" value="1"/>
</dbReference>
<dbReference type="SUPFAM" id="SSF47226">
    <property type="entry name" value="Histidine-containing phosphotransfer domain, HPT domain"/>
    <property type="match status" value="1"/>
</dbReference>
<dbReference type="RefSeq" id="WP_145210585.1">
    <property type="nucleotide sequence ID" value="NZ_CP036432.1"/>
</dbReference>
<dbReference type="Gene3D" id="2.40.50.180">
    <property type="entry name" value="CheA-289, Domain 4"/>
    <property type="match status" value="1"/>
</dbReference>
<dbReference type="Pfam" id="PF01627">
    <property type="entry name" value="Hpt"/>
    <property type="match status" value="1"/>
</dbReference>
<proteinExistence type="predicted"/>
<protein>
    <recommendedName>
        <fullName evidence="2">histidine kinase</fullName>
        <ecNumber evidence="2">2.7.13.3</ecNumber>
    </recommendedName>
</protein>
<feature type="domain" description="CheW-like" evidence="9">
    <location>
        <begin position="671"/>
        <end position="810"/>
    </location>
</feature>
<dbReference type="CDD" id="cd00088">
    <property type="entry name" value="HPT"/>
    <property type="match status" value="1"/>
</dbReference>
<evidence type="ECO:0000256" key="2">
    <source>
        <dbReference type="ARBA" id="ARBA00012438"/>
    </source>
</evidence>
<evidence type="ECO:0000256" key="6">
    <source>
        <dbReference type="PROSITE-ProRule" id="PRU00110"/>
    </source>
</evidence>
<sequence length="819" mass="88633">MDGFEDIIKEFLVESYENLDKLDDDLLALEDAPDDQQRLASVFRTVHTIKGTCGFLALPKLERVTHVGENLLVPLRDGELTLTRPIADTLLEMVDAIRAMLRQVESGQGEGDDDYEPLVARLEAARTQPTATTVDPPTAPLEGGPTATGAGPTAAYAPQSAAPIVSEPIVSIADQPPSENSATTSQASDTVAADAASGTDCDNAAESPLHHPAAPEPATPKPAAPRDAAPEQANSERARSDWKDASGVTKTEASLVDASVRLDVELLDKLVNLVGELVLARNQIVQFSRSTDDAPMHAAAQRLNQITSELQEGVMKTRMQPIRNAWGKLPRLVRDLAASHGKQIDIRMEGEETEVDKTVLEAIKDPLTHIVRNVVDHGIELPERRIACGKPPRGVLHLNAFHEGGQMIIEISDDGGGIDTNIVRAKAIERGMISSRRASTLSESDITHLIFLPGFSTAASVTNVSGRGVGMDVVKTNIECIGGSLEIQSTLGLGTTLRIKIPLTLAIIPVLLVTTEGDRYAIPQASLLELVHIDSLRAHQEIEFIHDTPLFRLREQLLPLIYLDEQLGLHPPRRRGDPPSDLNIVVLYADGHQFGLVVDEITDTQEIVIKPLGSHFKEIPVYAGATIMGDGKICLILDLIGLAQNGGITGGQAERNTPIAQPPWHSNESSSESLLIVDLGDESRVAIPLSSVARLEKFVSSDIERLGDFHVVQYRGQTIPLFSIDGSLECQLVDFSSQHLGLEAPLHTVVFRDGDRVAGIVVKKILDILHDQPVHAEPEGGQAGAARHLVIQQRVTRIIDLETFLRSSLRRWADAWSAA</sequence>
<dbReference type="InterPro" id="IPR004105">
    <property type="entry name" value="CheA-like_dim"/>
</dbReference>
<dbReference type="InterPro" id="IPR003594">
    <property type="entry name" value="HATPase_dom"/>
</dbReference>
<dbReference type="PRINTS" id="PR00344">
    <property type="entry name" value="BCTRLSENSOR"/>
</dbReference>
<dbReference type="InterPro" id="IPR002545">
    <property type="entry name" value="CheW-lke_dom"/>
</dbReference>
<dbReference type="Pfam" id="PF02518">
    <property type="entry name" value="HATPase_c"/>
    <property type="match status" value="1"/>
</dbReference>
<feature type="domain" description="Histidine kinase" evidence="8">
    <location>
        <begin position="261"/>
        <end position="505"/>
    </location>
</feature>
<evidence type="ECO:0000313" key="12">
    <source>
        <dbReference type="Proteomes" id="UP000318081"/>
    </source>
</evidence>
<keyword evidence="5" id="KW-0418">Kinase</keyword>
<accession>A0ABX5XQD3</accession>
<feature type="compositionally biased region" description="Pro residues" evidence="7">
    <location>
        <begin position="214"/>
        <end position="223"/>
    </location>
</feature>
<evidence type="ECO:0000313" key="11">
    <source>
        <dbReference type="EMBL" id="QDV83570.1"/>
    </source>
</evidence>
<evidence type="ECO:0000256" key="5">
    <source>
        <dbReference type="ARBA" id="ARBA00022777"/>
    </source>
</evidence>